<evidence type="ECO:0000256" key="3">
    <source>
        <dbReference type="ARBA" id="ARBA00022755"/>
    </source>
</evidence>
<feature type="binding site" evidence="6">
    <location>
        <position position="113"/>
    </location>
    <ligand>
        <name>(6R)-10-formyltetrahydrofolate</name>
        <dbReference type="ChEBI" id="CHEBI:195366"/>
    </ligand>
</feature>
<feature type="binding site" evidence="6">
    <location>
        <begin position="20"/>
        <end position="22"/>
    </location>
    <ligand>
        <name>N(1)-(5-phospho-beta-D-ribosyl)glycinamide</name>
        <dbReference type="ChEBI" id="CHEBI:143788"/>
    </ligand>
</feature>
<evidence type="ECO:0000313" key="9">
    <source>
        <dbReference type="Proteomes" id="UP001056035"/>
    </source>
</evidence>
<comment type="catalytic activity">
    <reaction evidence="5 6">
        <text>N(1)-(5-phospho-beta-D-ribosyl)glycinamide + (6R)-10-formyltetrahydrofolate = N(2)-formyl-N(1)-(5-phospho-beta-D-ribosyl)glycinamide + (6S)-5,6,7,8-tetrahydrofolate + H(+)</text>
        <dbReference type="Rhea" id="RHEA:15053"/>
        <dbReference type="ChEBI" id="CHEBI:15378"/>
        <dbReference type="ChEBI" id="CHEBI:57453"/>
        <dbReference type="ChEBI" id="CHEBI:143788"/>
        <dbReference type="ChEBI" id="CHEBI:147286"/>
        <dbReference type="ChEBI" id="CHEBI:195366"/>
        <dbReference type="EC" id="2.1.2.2"/>
    </reaction>
</comment>
<sequence length="217" mass="22781">MTAGGPPARLRVGVLASGEGTNLQALLDGVHGVEADVVALASDRADAPALARAAAFAVPSRVFPKDDFADRAARDAAISAWLAERDVQLVVLAGYMALLSPGFTTAWAGRLVNVHPSLLPAFPGIRAIEQALDYGVKVFGVTVHLVDDGVDTGQILGQCAVDLPSARRVEEVHTVLRPLEHALLCEAVRRFARGEVRPDPGHPRRMLVGDGPLIGPG</sequence>
<feature type="binding site" evidence="6">
    <location>
        <position position="71"/>
    </location>
    <ligand>
        <name>(6R)-10-formyltetrahydrofolate</name>
        <dbReference type="ChEBI" id="CHEBI:195366"/>
    </ligand>
</feature>
<comment type="similarity">
    <text evidence="4 6">Belongs to the GART family.</text>
</comment>
<dbReference type="InterPro" id="IPR036477">
    <property type="entry name" value="Formyl_transf_N_sf"/>
</dbReference>
<dbReference type="InterPro" id="IPR004607">
    <property type="entry name" value="GART"/>
</dbReference>
<name>A0ABY5DT33_9ACTN</name>
<dbReference type="Proteomes" id="UP001056035">
    <property type="component" value="Chromosome"/>
</dbReference>
<dbReference type="EC" id="2.1.2.2" evidence="6"/>
<comment type="pathway">
    <text evidence="1 6">Purine metabolism; IMP biosynthesis via de novo pathway; N(2)-formyl-N(1)-(5-phospho-D-ribosyl)glycinamide from N(1)-(5-phospho-D-ribosyl)glycinamide (10-formyl THF route): step 1/1.</text>
</comment>
<evidence type="ECO:0000256" key="2">
    <source>
        <dbReference type="ARBA" id="ARBA00022679"/>
    </source>
</evidence>
<dbReference type="PANTHER" id="PTHR43369:SF2">
    <property type="entry name" value="PHOSPHORIBOSYLGLYCINAMIDE FORMYLTRANSFERASE"/>
    <property type="match status" value="1"/>
</dbReference>
<feature type="site" description="Raises pKa of active site His" evidence="6">
    <location>
        <position position="151"/>
    </location>
</feature>
<keyword evidence="3 6" id="KW-0658">Purine biosynthesis</keyword>
<evidence type="ECO:0000259" key="7">
    <source>
        <dbReference type="Pfam" id="PF00551"/>
    </source>
</evidence>
<evidence type="ECO:0000256" key="1">
    <source>
        <dbReference type="ARBA" id="ARBA00005054"/>
    </source>
</evidence>
<comment type="caution">
    <text evidence="6">Lacks conserved residue(s) required for the propagation of feature annotation.</text>
</comment>
<dbReference type="PROSITE" id="PS00373">
    <property type="entry name" value="GART"/>
    <property type="match status" value="1"/>
</dbReference>
<gene>
    <name evidence="6 8" type="primary">purN</name>
    <name evidence="8" type="ORF">NBH00_01205</name>
</gene>
<keyword evidence="9" id="KW-1185">Reference proteome</keyword>
<accession>A0ABY5DT33</accession>
<feature type="active site" description="Proton donor" evidence="6">
    <location>
        <position position="115"/>
    </location>
</feature>
<dbReference type="SUPFAM" id="SSF53328">
    <property type="entry name" value="Formyltransferase"/>
    <property type="match status" value="1"/>
</dbReference>
<dbReference type="HAMAP" id="MF_01930">
    <property type="entry name" value="PurN"/>
    <property type="match status" value="1"/>
</dbReference>
<dbReference type="RefSeq" id="WP_254571538.1">
    <property type="nucleotide sequence ID" value="NZ_CP098502.1"/>
</dbReference>
<evidence type="ECO:0000256" key="4">
    <source>
        <dbReference type="ARBA" id="ARBA00038440"/>
    </source>
</evidence>
<proteinExistence type="inferred from homology"/>
<evidence type="ECO:0000313" key="8">
    <source>
        <dbReference type="EMBL" id="UTI64841.1"/>
    </source>
</evidence>
<dbReference type="Pfam" id="PF00551">
    <property type="entry name" value="Formyl_trans_N"/>
    <property type="match status" value="1"/>
</dbReference>
<evidence type="ECO:0000256" key="6">
    <source>
        <dbReference type="HAMAP-Rule" id="MF_01930"/>
    </source>
</evidence>
<evidence type="ECO:0000256" key="5">
    <source>
        <dbReference type="ARBA" id="ARBA00047664"/>
    </source>
</evidence>
<keyword evidence="2 6" id="KW-0808">Transferase</keyword>
<dbReference type="EMBL" id="CP098502">
    <property type="protein sequence ID" value="UTI64841.1"/>
    <property type="molecule type" value="Genomic_DNA"/>
</dbReference>
<dbReference type="NCBIfam" id="TIGR00639">
    <property type="entry name" value="PurN"/>
    <property type="match status" value="1"/>
</dbReference>
<organism evidence="8 9">
    <name type="scientific">Paraconexibacter antarcticus</name>
    <dbReference type="NCBI Taxonomy" id="2949664"/>
    <lineage>
        <taxon>Bacteria</taxon>
        <taxon>Bacillati</taxon>
        <taxon>Actinomycetota</taxon>
        <taxon>Thermoleophilia</taxon>
        <taxon>Solirubrobacterales</taxon>
        <taxon>Paraconexibacteraceae</taxon>
        <taxon>Paraconexibacter</taxon>
    </lineage>
</organism>
<protein>
    <recommendedName>
        <fullName evidence="6">Phosphoribosylglycinamide formyltransferase</fullName>
        <ecNumber evidence="6">2.1.2.2</ecNumber>
    </recommendedName>
    <alternativeName>
        <fullName evidence="6">5'-phosphoribosylglycinamide transformylase</fullName>
    </alternativeName>
    <alternativeName>
        <fullName evidence="6">GAR transformylase</fullName>
        <shortName evidence="6">GART</shortName>
    </alternativeName>
</protein>
<feature type="domain" description="Formyl transferase N-terminal" evidence="7">
    <location>
        <begin position="11"/>
        <end position="188"/>
    </location>
</feature>
<dbReference type="PANTHER" id="PTHR43369">
    <property type="entry name" value="PHOSPHORIBOSYLGLYCINAMIDE FORMYLTRANSFERASE"/>
    <property type="match status" value="1"/>
</dbReference>
<reference evidence="8 9" key="1">
    <citation type="submission" date="2022-06" db="EMBL/GenBank/DDBJ databases">
        <title>Paraconexibacter antarcticus.</title>
        <authorList>
            <person name="Kim C.S."/>
        </authorList>
    </citation>
    <scope>NUCLEOTIDE SEQUENCE [LARGE SCALE GENOMIC DNA]</scope>
    <source>
        <strain evidence="8 9">02-257</strain>
    </source>
</reference>
<dbReference type="GO" id="GO:0004644">
    <property type="term" value="F:phosphoribosylglycinamide formyltransferase activity"/>
    <property type="evidence" value="ECO:0007669"/>
    <property type="project" value="UniProtKB-EC"/>
</dbReference>
<dbReference type="Gene3D" id="3.40.50.170">
    <property type="entry name" value="Formyl transferase, N-terminal domain"/>
    <property type="match status" value="1"/>
</dbReference>
<comment type="function">
    <text evidence="6">Catalyzes the transfer of a formyl group from 10-formyltetrahydrofolate to 5-phospho-ribosyl-glycinamide (GAR), producing 5-phospho-ribosyl-N-formylglycinamide (FGAR) and tetrahydrofolate.</text>
</comment>
<dbReference type="InterPro" id="IPR002376">
    <property type="entry name" value="Formyl_transf_N"/>
</dbReference>
<dbReference type="InterPro" id="IPR001555">
    <property type="entry name" value="GART_AS"/>
</dbReference>